<dbReference type="EMBL" id="CP001330">
    <property type="protein sequence ID" value="ACO66127.1"/>
    <property type="molecule type" value="Genomic_DNA"/>
</dbReference>
<dbReference type="OrthoDB" id="498744at2759"/>
<evidence type="ECO:0000256" key="1">
    <source>
        <dbReference type="ARBA" id="ARBA00007665"/>
    </source>
</evidence>
<dbReference type="STRING" id="296587.C1EDW3"/>
<protein>
    <recommendedName>
        <fullName evidence="6">Impact N-terminal domain-containing protein</fullName>
    </recommendedName>
</protein>
<dbReference type="InterPro" id="IPR015269">
    <property type="entry name" value="UPF0029_Impact_C"/>
</dbReference>
<dbReference type="PANTHER" id="PTHR16301:SF20">
    <property type="entry name" value="IMPACT FAMILY MEMBER YIGZ"/>
    <property type="match status" value="1"/>
</dbReference>
<dbReference type="GeneID" id="8247291"/>
<feature type="domain" description="Impact N-terminal" evidence="2">
    <location>
        <begin position="66"/>
        <end position="166"/>
    </location>
</feature>
<dbReference type="Gene3D" id="3.30.230.30">
    <property type="entry name" value="Impact, N-terminal domain"/>
    <property type="match status" value="1"/>
</dbReference>
<dbReference type="GO" id="GO:0006446">
    <property type="term" value="P:regulation of translational initiation"/>
    <property type="evidence" value="ECO:0007669"/>
    <property type="project" value="TreeGrafter"/>
</dbReference>
<dbReference type="InterPro" id="IPR020568">
    <property type="entry name" value="Ribosomal_Su5_D2-typ_SF"/>
</dbReference>
<dbReference type="Pfam" id="PF09186">
    <property type="entry name" value="DUF1949"/>
    <property type="match status" value="1"/>
</dbReference>
<evidence type="ECO:0000259" key="3">
    <source>
        <dbReference type="Pfam" id="PF09186"/>
    </source>
</evidence>
<dbReference type="SUPFAM" id="SSF54980">
    <property type="entry name" value="EF-G C-terminal domain-like"/>
    <property type="match status" value="1"/>
</dbReference>
<dbReference type="GO" id="GO:0005737">
    <property type="term" value="C:cytoplasm"/>
    <property type="evidence" value="ECO:0007669"/>
    <property type="project" value="TreeGrafter"/>
</dbReference>
<dbReference type="PANTHER" id="PTHR16301">
    <property type="entry name" value="IMPACT-RELATED"/>
    <property type="match status" value="1"/>
</dbReference>
<accession>C1EDW3</accession>
<dbReference type="Gene3D" id="3.30.70.240">
    <property type="match status" value="1"/>
</dbReference>
<dbReference type="InterPro" id="IPR035647">
    <property type="entry name" value="EFG_III/V"/>
</dbReference>
<gene>
    <name evidence="4" type="ORF">MICPUN_109131</name>
</gene>
<dbReference type="FunCoup" id="C1EDW3">
    <property type="interactions" value="7"/>
</dbReference>
<dbReference type="InParanoid" id="C1EDW3"/>
<proteinExistence type="inferred from homology"/>
<feature type="domain" description="UPF0029" evidence="3">
    <location>
        <begin position="199"/>
        <end position="245"/>
    </location>
</feature>
<name>C1EDW3_MICCC</name>
<dbReference type="eggNOG" id="KOG3299">
    <property type="taxonomic scope" value="Eukaryota"/>
</dbReference>
<dbReference type="KEGG" id="mis:MICPUN_109131"/>
<dbReference type="InterPro" id="IPR036956">
    <property type="entry name" value="Impact_N_sf"/>
</dbReference>
<reference evidence="4 5" key="1">
    <citation type="journal article" date="2009" name="Science">
        <title>Green evolution and dynamic adaptations revealed by genomes of the marine picoeukaryotes Micromonas.</title>
        <authorList>
            <person name="Worden A.Z."/>
            <person name="Lee J.H."/>
            <person name="Mock T."/>
            <person name="Rouze P."/>
            <person name="Simmons M.P."/>
            <person name="Aerts A.L."/>
            <person name="Allen A.E."/>
            <person name="Cuvelier M.L."/>
            <person name="Derelle E."/>
            <person name="Everett M.V."/>
            <person name="Foulon E."/>
            <person name="Grimwood J."/>
            <person name="Gundlach H."/>
            <person name="Henrissat B."/>
            <person name="Napoli C."/>
            <person name="McDonald S.M."/>
            <person name="Parker M.S."/>
            <person name="Rombauts S."/>
            <person name="Salamov A."/>
            <person name="Von Dassow P."/>
            <person name="Badger J.H."/>
            <person name="Coutinho P.M."/>
            <person name="Demir E."/>
            <person name="Dubchak I."/>
            <person name="Gentemann C."/>
            <person name="Eikrem W."/>
            <person name="Gready J.E."/>
            <person name="John U."/>
            <person name="Lanier W."/>
            <person name="Lindquist E.A."/>
            <person name="Lucas S."/>
            <person name="Mayer K.F."/>
            <person name="Moreau H."/>
            <person name="Not F."/>
            <person name="Otillar R."/>
            <person name="Panaud O."/>
            <person name="Pangilinan J."/>
            <person name="Paulsen I."/>
            <person name="Piegu B."/>
            <person name="Poliakov A."/>
            <person name="Robbens S."/>
            <person name="Schmutz J."/>
            <person name="Toulza E."/>
            <person name="Wyss T."/>
            <person name="Zelensky A."/>
            <person name="Zhou K."/>
            <person name="Armbrust E.V."/>
            <person name="Bhattacharya D."/>
            <person name="Goodenough U.W."/>
            <person name="Van de Peer Y."/>
            <person name="Grigoriev I.V."/>
        </authorList>
    </citation>
    <scope>NUCLEOTIDE SEQUENCE [LARGE SCALE GENOMIC DNA]</scope>
    <source>
        <strain evidence="5">RCC299 / NOUM17</strain>
    </source>
</reference>
<organism evidence="4 5">
    <name type="scientific">Micromonas commoda (strain RCC299 / NOUM17 / CCMP2709)</name>
    <name type="common">Picoplanktonic green alga</name>
    <dbReference type="NCBI Taxonomy" id="296587"/>
    <lineage>
        <taxon>Eukaryota</taxon>
        <taxon>Viridiplantae</taxon>
        <taxon>Chlorophyta</taxon>
        <taxon>Mamiellophyceae</taxon>
        <taxon>Mamiellales</taxon>
        <taxon>Mamiellaceae</taxon>
        <taxon>Micromonas</taxon>
    </lineage>
</organism>
<evidence type="ECO:0000259" key="2">
    <source>
        <dbReference type="Pfam" id="PF01205"/>
    </source>
</evidence>
<evidence type="ECO:0000313" key="4">
    <source>
        <dbReference type="EMBL" id="ACO66127.1"/>
    </source>
</evidence>
<evidence type="ECO:0008006" key="6">
    <source>
        <dbReference type="Google" id="ProtNLM"/>
    </source>
</evidence>
<dbReference type="Proteomes" id="UP000002009">
    <property type="component" value="Chromosome 11"/>
</dbReference>
<sequence>MAAMARCVGVRARRPGALTAPLHRRRHRRASPMITTPRATTLTEEAAAAGATLRLLREVTAETEVKRSRFVARAAPVTSPEEAMDFVRARSDPAASHNCFAYRIGTEYRFSDDGEPGGTAGRPMLSALEGSGFDGVCVLVTRYYGGTQLGAGGLVRAYGGAASAVLDDALSDDAHSKVSFPTVTCTAIVPDASHVDAVYRCLARFDAVKEDEEYSDDGSVYVELRVERSKTDELGTALADLTQGKVAFRVLDD</sequence>
<dbReference type="AlphaFoldDB" id="C1EDW3"/>
<keyword evidence="5" id="KW-1185">Reference proteome</keyword>
<dbReference type="InterPro" id="IPR023582">
    <property type="entry name" value="Impact"/>
</dbReference>
<dbReference type="RefSeq" id="XP_002504869.1">
    <property type="nucleotide sequence ID" value="XM_002504823.1"/>
</dbReference>
<dbReference type="Pfam" id="PF01205">
    <property type="entry name" value="Impact_N"/>
    <property type="match status" value="1"/>
</dbReference>
<comment type="similarity">
    <text evidence="1">Belongs to the IMPACT family.</text>
</comment>
<dbReference type="SUPFAM" id="SSF54211">
    <property type="entry name" value="Ribosomal protein S5 domain 2-like"/>
    <property type="match status" value="1"/>
</dbReference>
<dbReference type="InterPro" id="IPR001498">
    <property type="entry name" value="Impact_N"/>
</dbReference>
<evidence type="ECO:0000313" key="5">
    <source>
        <dbReference type="Proteomes" id="UP000002009"/>
    </source>
</evidence>